<evidence type="ECO:0000256" key="2">
    <source>
        <dbReference type="PROSITE-ProRule" id="PRU00169"/>
    </source>
</evidence>
<dbReference type="Gene3D" id="3.40.50.2300">
    <property type="match status" value="1"/>
</dbReference>
<keyword evidence="1 2" id="KW-0597">Phosphoprotein</keyword>
<dbReference type="Pfam" id="PF00072">
    <property type="entry name" value="Response_reg"/>
    <property type="match status" value="1"/>
</dbReference>
<dbReference type="AlphaFoldDB" id="A0A5C5VHX9"/>
<dbReference type="SMART" id="SM00448">
    <property type="entry name" value="REC"/>
    <property type="match status" value="1"/>
</dbReference>
<evidence type="ECO:0000313" key="5">
    <source>
        <dbReference type="Proteomes" id="UP000316714"/>
    </source>
</evidence>
<evidence type="ECO:0000256" key="1">
    <source>
        <dbReference type="ARBA" id="ARBA00022553"/>
    </source>
</evidence>
<dbReference type="RefSeq" id="WP_197531357.1">
    <property type="nucleotide sequence ID" value="NZ_SIHJ01000001.1"/>
</dbReference>
<feature type="domain" description="Response regulatory" evidence="3">
    <location>
        <begin position="4"/>
        <end position="125"/>
    </location>
</feature>
<protein>
    <submittedName>
        <fullName evidence="4">Polar-differentiation response regulator DivK</fullName>
    </submittedName>
</protein>
<feature type="modified residue" description="4-aspartylphosphate" evidence="2">
    <location>
        <position position="55"/>
    </location>
</feature>
<dbReference type="PANTHER" id="PTHR44591">
    <property type="entry name" value="STRESS RESPONSE REGULATOR PROTEIN 1"/>
    <property type="match status" value="1"/>
</dbReference>
<dbReference type="PANTHER" id="PTHR44591:SF3">
    <property type="entry name" value="RESPONSE REGULATORY DOMAIN-CONTAINING PROTEIN"/>
    <property type="match status" value="1"/>
</dbReference>
<dbReference type="SUPFAM" id="SSF52172">
    <property type="entry name" value="CheY-like"/>
    <property type="match status" value="1"/>
</dbReference>
<dbReference type="PROSITE" id="PS50110">
    <property type="entry name" value="RESPONSE_REGULATORY"/>
    <property type="match status" value="1"/>
</dbReference>
<accession>A0A5C5VHX9</accession>
<organism evidence="4 5">
    <name type="scientific">Posidoniimonas corsicana</name>
    <dbReference type="NCBI Taxonomy" id="1938618"/>
    <lineage>
        <taxon>Bacteria</taxon>
        <taxon>Pseudomonadati</taxon>
        <taxon>Planctomycetota</taxon>
        <taxon>Planctomycetia</taxon>
        <taxon>Pirellulales</taxon>
        <taxon>Lacipirellulaceae</taxon>
        <taxon>Posidoniimonas</taxon>
    </lineage>
</organism>
<reference evidence="4 5" key="1">
    <citation type="submission" date="2019-02" db="EMBL/GenBank/DDBJ databases">
        <title>Deep-cultivation of Planctomycetes and their phenomic and genomic characterization uncovers novel biology.</title>
        <authorList>
            <person name="Wiegand S."/>
            <person name="Jogler M."/>
            <person name="Boedeker C."/>
            <person name="Pinto D."/>
            <person name="Vollmers J."/>
            <person name="Rivas-Marin E."/>
            <person name="Kohn T."/>
            <person name="Peeters S.H."/>
            <person name="Heuer A."/>
            <person name="Rast P."/>
            <person name="Oberbeckmann S."/>
            <person name="Bunk B."/>
            <person name="Jeske O."/>
            <person name="Meyerdierks A."/>
            <person name="Storesund J.E."/>
            <person name="Kallscheuer N."/>
            <person name="Luecker S."/>
            <person name="Lage O.M."/>
            <person name="Pohl T."/>
            <person name="Merkel B.J."/>
            <person name="Hornburger P."/>
            <person name="Mueller R.-W."/>
            <person name="Bruemmer F."/>
            <person name="Labrenz M."/>
            <person name="Spormann A.M."/>
            <person name="Op Den Camp H."/>
            <person name="Overmann J."/>
            <person name="Amann R."/>
            <person name="Jetten M.S.M."/>
            <person name="Mascher T."/>
            <person name="Medema M.H."/>
            <person name="Devos D.P."/>
            <person name="Kaster A.-K."/>
            <person name="Ovreas L."/>
            <person name="Rohde M."/>
            <person name="Galperin M.Y."/>
            <person name="Jogler C."/>
        </authorList>
    </citation>
    <scope>NUCLEOTIDE SEQUENCE [LARGE SCALE GENOMIC DNA]</scope>
    <source>
        <strain evidence="4 5">KOR34</strain>
    </source>
</reference>
<sequence>MSHTVCCIEDCDLDFELAAEAVRQVAPRAEVLRAISCQEATPLIAEHPPALVLLDLRLPRCNGTDWLHQFSTSGKPLLPDWVVVVVFTTSTSPGDRRDALAAGAKDFVSKPMDPRLYLAAVREVVQTWLN</sequence>
<dbReference type="GO" id="GO:0000160">
    <property type="term" value="P:phosphorelay signal transduction system"/>
    <property type="evidence" value="ECO:0007669"/>
    <property type="project" value="InterPro"/>
</dbReference>
<name>A0A5C5VHX9_9BACT</name>
<proteinExistence type="predicted"/>
<dbReference type="EMBL" id="SIHJ01000001">
    <property type="protein sequence ID" value="TWT37613.1"/>
    <property type="molecule type" value="Genomic_DNA"/>
</dbReference>
<dbReference type="InterPro" id="IPR001789">
    <property type="entry name" value="Sig_transdc_resp-reg_receiver"/>
</dbReference>
<comment type="caution">
    <text evidence="4">The sequence shown here is derived from an EMBL/GenBank/DDBJ whole genome shotgun (WGS) entry which is preliminary data.</text>
</comment>
<evidence type="ECO:0000259" key="3">
    <source>
        <dbReference type="PROSITE" id="PS50110"/>
    </source>
</evidence>
<keyword evidence="5" id="KW-1185">Reference proteome</keyword>
<dbReference type="InterPro" id="IPR050595">
    <property type="entry name" value="Bact_response_regulator"/>
</dbReference>
<evidence type="ECO:0000313" key="4">
    <source>
        <dbReference type="EMBL" id="TWT37613.1"/>
    </source>
</evidence>
<dbReference type="Proteomes" id="UP000316714">
    <property type="component" value="Unassembled WGS sequence"/>
</dbReference>
<dbReference type="InterPro" id="IPR011006">
    <property type="entry name" value="CheY-like_superfamily"/>
</dbReference>
<gene>
    <name evidence="4" type="primary">divK</name>
    <name evidence="4" type="ORF">KOR34_25670</name>
</gene>